<reference evidence="2" key="1">
    <citation type="journal article" date="2019" name="Int. J. Syst. Evol. Microbiol.">
        <title>The Global Catalogue of Microorganisms (GCM) 10K type strain sequencing project: providing services to taxonomists for standard genome sequencing and annotation.</title>
        <authorList>
            <consortium name="The Broad Institute Genomics Platform"/>
            <consortium name="The Broad Institute Genome Sequencing Center for Infectious Disease"/>
            <person name="Wu L."/>
            <person name="Ma J."/>
        </authorList>
    </citation>
    <scope>NUCLEOTIDE SEQUENCE [LARGE SCALE GENOMIC DNA]</scope>
    <source>
        <strain evidence="2">JCM 18015</strain>
    </source>
</reference>
<evidence type="ECO:0000313" key="1">
    <source>
        <dbReference type="EMBL" id="GAA5069007.1"/>
    </source>
</evidence>
<evidence type="ECO:0000313" key="2">
    <source>
        <dbReference type="Proteomes" id="UP001499910"/>
    </source>
</evidence>
<dbReference type="Proteomes" id="UP001499910">
    <property type="component" value="Unassembled WGS sequence"/>
</dbReference>
<evidence type="ECO:0008006" key="3">
    <source>
        <dbReference type="Google" id="ProtNLM"/>
    </source>
</evidence>
<proteinExistence type="predicted"/>
<keyword evidence="2" id="KW-1185">Reference proteome</keyword>
<comment type="caution">
    <text evidence="1">The sequence shown here is derived from an EMBL/GenBank/DDBJ whole genome shotgun (WGS) entry which is preliminary data.</text>
</comment>
<name>A0ABP9L4M9_9RHOB</name>
<accession>A0ABP9L4M9</accession>
<organism evidence="1 2">
    <name type="scientific">[Roseibacterium] beibuensis</name>
    <dbReference type="NCBI Taxonomy" id="1193142"/>
    <lineage>
        <taxon>Bacteria</taxon>
        <taxon>Pseudomonadati</taxon>
        <taxon>Pseudomonadota</taxon>
        <taxon>Alphaproteobacteria</taxon>
        <taxon>Rhodobacterales</taxon>
        <taxon>Roseobacteraceae</taxon>
        <taxon>Roseicyclus</taxon>
    </lineage>
</organism>
<dbReference type="EMBL" id="BAABHW010000001">
    <property type="protein sequence ID" value="GAA5069007.1"/>
    <property type="molecule type" value="Genomic_DNA"/>
</dbReference>
<sequence>MTCLRPLSANDQWMSQIFSARSAQTGGVVRRSVADVERKTGREALELEVRRRGFHLLEAGGQFIIICTRSDLRVIV</sequence>
<gene>
    <name evidence="1" type="ORF">GCM10023209_10310</name>
</gene>
<protein>
    <recommendedName>
        <fullName evidence="3">N-(5'-phosphoribosyl)anthranilate isomerase</fullName>
    </recommendedName>
</protein>
<dbReference type="RefSeq" id="WP_259546288.1">
    <property type="nucleotide sequence ID" value="NZ_BAABHW010000001.1"/>
</dbReference>